<dbReference type="VEuPathDB" id="FungiDB:PTTG_04322"/>
<proteinExistence type="predicted"/>
<organism evidence="2">
    <name type="scientific">Puccinia triticina (isolate 1-1 / race 1 (BBBD))</name>
    <name type="common">Brown leaf rust fungus</name>
    <dbReference type="NCBI Taxonomy" id="630390"/>
    <lineage>
        <taxon>Eukaryota</taxon>
        <taxon>Fungi</taxon>
        <taxon>Dikarya</taxon>
        <taxon>Basidiomycota</taxon>
        <taxon>Pucciniomycotina</taxon>
        <taxon>Pucciniomycetes</taxon>
        <taxon>Pucciniales</taxon>
        <taxon>Pucciniaceae</taxon>
        <taxon>Puccinia</taxon>
    </lineage>
</organism>
<dbReference type="EnsemblFungi" id="PTTG_04322-t43_1">
    <property type="protein sequence ID" value="PTTG_04322-t43_1-p1"/>
    <property type="gene ID" value="PTTG_04322"/>
</dbReference>
<evidence type="ECO:0000313" key="4">
    <source>
        <dbReference type="Proteomes" id="UP000005240"/>
    </source>
</evidence>
<feature type="transmembrane region" description="Helical" evidence="1">
    <location>
        <begin position="157"/>
        <end position="177"/>
    </location>
</feature>
<keyword evidence="1" id="KW-1133">Transmembrane helix</keyword>
<keyword evidence="4" id="KW-1185">Reference proteome</keyword>
<reference evidence="3 4" key="3">
    <citation type="journal article" date="2017" name="G3 (Bethesda)">
        <title>Comparative analysis highlights variable genome content of wheat rusts and divergence of the mating loci.</title>
        <authorList>
            <person name="Cuomo C.A."/>
            <person name="Bakkeren G."/>
            <person name="Khalil H.B."/>
            <person name="Panwar V."/>
            <person name="Joly D."/>
            <person name="Linning R."/>
            <person name="Sakthikumar S."/>
            <person name="Song X."/>
            <person name="Adiconis X."/>
            <person name="Fan L."/>
            <person name="Goldberg J.M."/>
            <person name="Levin J.Z."/>
            <person name="Young S."/>
            <person name="Zeng Q."/>
            <person name="Anikster Y."/>
            <person name="Bruce M."/>
            <person name="Wang M."/>
            <person name="Yin C."/>
            <person name="McCallum B."/>
            <person name="Szabo L.J."/>
            <person name="Hulbert S."/>
            <person name="Chen X."/>
            <person name="Fellers J.P."/>
        </authorList>
    </citation>
    <scope>NUCLEOTIDE SEQUENCE</scope>
    <source>
        <strain evidence="3">isolate 1-1 / race 1 (BBBD)</strain>
        <strain evidence="4">Isolate 1-1 / race 1 (BBBD)</strain>
    </source>
</reference>
<evidence type="ECO:0000313" key="2">
    <source>
        <dbReference type="EMBL" id="OAV94155.1"/>
    </source>
</evidence>
<dbReference type="AlphaFoldDB" id="A0A0C4EU43"/>
<feature type="transmembrane region" description="Helical" evidence="1">
    <location>
        <begin position="103"/>
        <end position="123"/>
    </location>
</feature>
<accession>A0A0C4EU43</accession>
<reference evidence="2" key="2">
    <citation type="submission" date="2016-05" db="EMBL/GenBank/DDBJ databases">
        <title>Comparative analysis highlights variable genome content of wheat rusts and divergence of the mating loci.</title>
        <authorList>
            <person name="Cuomo C.A."/>
            <person name="Bakkeren G."/>
            <person name="Szabo L."/>
            <person name="Khalil H."/>
            <person name="Joly D."/>
            <person name="Goldberg J."/>
            <person name="Young S."/>
            <person name="Zeng Q."/>
            <person name="Fellers J."/>
        </authorList>
    </citation>
    <scope>NUCLEOTIDE SEQUENCE [LARGE SCALE GENOMIC DNA]</scope>
    <source>
        <strain evidence="2">1-1 BBBD Race 1</strain>
    </source>
</reference>
<keyword evidence="1" id="KW-0472">Membrane</keyword>
<gene>
    <name evidence="2" type="ORF">PTTG_04322</name>
</gene>
<evidence type="ECO:0000256" key="1">
    <source>
        <dbReference type="SAM" id="Phobius"/>
    </source>
</evidence>
<dbReference type="OrthoDB" id="2501617at2759"/>
<reference evidence="2" key="1">
    <citation type="submission" date="2009-11" db="EMBL/GenBank/DDBJ databases">
        <authorList>
            <consortium name="The Broad Institute Genome Sequencing Platform"/>
            <person name="Ward D."/>
            <person name="Feldgarden M."/>
            <person name="Earl A."/>
            <person name="Young S.K."/>
            <person name="Zeng Q."/>
            <person name="Koehrsen M."/>
            <person name="Alvarado L."/>
            <person name="Berlin A."/>
            <person name="Bochicchio J."/>
            <person name="Borenstein D."/>
            <person name="Chapman S.B."/>
            <person name="Chen Z."/>
            <person name="Engels R."/>
            <person name="Freedman E."/>
            <person name="Gellesch M."/>
            <person name="Goldberg J."/>
            <person name="Griggs A."/>
            <person name="Gujja S."/>
            <person name="Heilman E."/>
            <person name="Heiman D."/>
            <person name="Hepburn T."/>
            <person name="Howarth C."/>
            <person name="Jen D."/>
            <person name="Larson L."/>
            <person name="Lewis B."/>
            <person name="Mehta T."/>
            <person name="Park D."/>
            <person name="Pearson M."/>
            <person name="Roberts A."/>
            <person name="Saif S."/>
            <person name="Shea T."/>
            <person name="Shenoy N."/>
            <person name="Sisk P."/>
            <person name="Stolte C."/>
            <person name="Sykes S."/>
            <person name="Thomson T."/>
            <person name="Walk T."/>
            <person name="White J."/>
            <person name="Yandava C."/>
            <person name="Izard J."/>
            <person name="Baranova O.V."/>
            <person name="Blanton J.M."/>
            <person name="Tanner A.C."/>
            <person name="Dewhirst F.E."/>
            <person name="Haas B."/>
            <person name="Nusbaum C."/>
            <person name="Birren B."/>
        </authorList>
    </citation>
    <scope>NUCLEOTIDE SEQUENCE [LARGE SCALE GENOMIC DNA]</scope>
    <source>
        <strain evidence="2">1-1 BBBD Race 1</strain>
    </source>
</reference>
<dbReference type="Proteomes" id="UP000005240">
    <property type="component" value="Unassembled WGS sequence"/>
</dbReference>
<reference evidence="3" key="4">
    <citation type="submission" date="2025-05" db="UniProtKB">
        <authorList>
            <consortium name="EnsemblFungi"/>
        </authorList>
    </citation>
    <scope>IDENTIFICATION</scope>
    <source>
        <strain evidence="3">isolate 1-1 / race 1 (BBBD)</strain>
    </source>
</reference>
<sequence>MGLSDIRIFRLIVQVGLTTLSLAVIGLCIKAMNDLEEDKRTIARLLPGGQIEARNIVGSGVALVMVSCGIVLMTILNSIYILKDRCPQAIRKRCPADFSRKTMAVFAFILTPINIAQSCLTATQSARVSSSTLPADTVENLVAFSGRSLLYKDKVTIVDYTVIAWITLLLLLIGITIESSKFSRPEYGDADQEKTSA</sequence>
<feature type="transmembrane region" description="Helical" evidence="1">
    <location>
        <begin position="12"/>
        <end position="32"/>
    </location>
</feature>
<name>A0A0C4EU43_PUCT1</name>
<dbReference type="EMBL" id="ADAS02000043">
    <property type="protein sequence ID" value="OAV94155.1"/>
    <property type="molecule type" value="Genomic_DNA"/>
</dbReference>
<protein>
    <submittedName>
        <fullName evidence="2 3">Uncharacterized protein</fullName>
    </submittedName>
</protein>
<evidence type="ECO:0000313" key="3">
    <source>
        <dbReference type="EnsemblFungi" id="PTTG_04322-t43_1-p1"/>
    </source>
</evidence>
<keyword evidence="1" id="KW-0812">Transmembrane</keyword>
<feature type="transmembrane region" description="Helical" evidence="1">
    <location>
        <begin position="56"/>
        <end position="82"/>
    </location>
</feature>
<dbReference type="OMA" id="INIAQSC"/>